<dbReference type="OrthoDB" id="9815124at2"/>
<dbReference type="Gene3D" id="3.20.20.150">
    <property type="entry name" value="Divalent-metal-dependent TIM barrel enzymes"/>
    <property type="match status" value="1"/>
</dbReference>
<dbReference type="AlphaFoldDB" id="A0A2U3L791"/>
<evidence type="ECO:0000313" key="2">
    <source>
        <dbReference type="EMBL" id="SPF47748.1"/>
    </source>
</evidence>
<dbReference type="SUPFAM" id="SSF51658">
    <property type="entry name" value="Xylose isomerase-like"/>
    <property type="match status" value="1"/>
</dbReference>
<dbReference type="Proteomes" id="UP000238701">
    <property type="component" value="Unassembled WGS sequence"/>
</dbReference>
<gene>
    <name evidence="2" type="ORF">SBA1_770012</name>
</gene>
<feature type="domain" description="Xylose isomerase-like TIM barrel" evidence="1">
    <location>
        <begin position="55"/>
        <end position="305"/>
    </location>
</feature>
<dbReference type="InterPro" id="IPR050312">
    <property type="entry name" value="IolE/XylAMocC-like"/>
</dbReference>
<sequence>MPIRFARREFLQGVAFLAAAKWSSRFAAAAASSPFRVSVINDEITQDFGHACEVAAREFGMSWIELRSMWKKNIVALDEKEVAEARRILDQFQLRVTDIASPLFKVDWPGAPRSKYSEGKSFGADFDWKQQDEVLERAIAMAKAFQTDRVRCFDFWRLDDQAPYRAAMNEKLRQAADKAGQQGITLVLENESACNTATGAEAAKVLDAVKSPYLMLNWDPGNAAASGEIAYPDGYNLLPKDRIGHCHCKDAVKKGKGYDWAPMGGGIIDWLGQFKALKRDGYHYAVSLETHWDGGGSPEQCSRKSWAGMKKLLQQAEAL</sequence>
<dbReference type="InterPro" id="IPR013022">
    <property type="entry name" value="Xyl_isomerase-like_TIM-brl"/>
</dbReference>
<organism evidence="2 3">
    <name type="scientific">Candidatus Sulfotelmatobacter kueseliae</name>
    <dbReference type="NCBI Taxonomy" id="2042962"/>
    <lineage>
        <taxon>Bacteria</taxon>
        <taxon>Pseudomonadati</taxon>
        <taxon>Acidobacteriota</taxon>
        <taxon>Terriglobia</taxon>
        <taxon>Terriglobales</taxon>
        <taxon>Candidatus Korobacteraceae</taxon>
        <taxon>Candidatus Sulfotelmatobacter</taxon>
    </lineage>
</organism>
<proteinExistence type="predicted"/>
<evidence type="ECO:0000313" key="3">
    <source>
        <dbReference type="Proteomes" id="UP000238701"/>
    </source>
</evidence>
<dbReference type="PROSITE" id="PS51318">
    <property type="entry name" value="TAT"/>
    <property type="match status" value="1"/>
</dbReference>
<dbReference type="Pfam" id="PF01261">
    <property type="entry name" value="AP_endonuc_2"/>
    <property type="match status" value="1"/>
</dbReference>
<evidence type="ECO:0000259" key="1">
    <source>
        <dbReference type="Pfam" id="PF01261"/>
    </source>
</evidence>
<dbReference type="PANTHER" id="PTHR12110:SF41">
    <property type="entry name" value="INOSOSE DEHYDRATASE"/>
    <property type="match status" value="1"/>
</dbReference>
<protein>
    <submittedName>
        <fullName evidence="2">Sugar phosphate isomerase/epimerase</fullName>
    </submittedName>
</protein>
<dbReference type="GO" id="GO:0016853">
    <property type="term" value="F:isomerase activity"/>
    <property type="evidence" value="ECO:0007669"/>
    <property type="project" value="UniProtKB-KW"/>
</dbReference>
<dbReference type="InterPro" id="IPR006311">
    <property type="entry name" value="TAT_signal"/>
</dbReference>
<accession>A0A2U3L791</accession>
<dbReference type="PANTHER" id="PTHR12110">
    <property type="entry name" value="HYDROXYPYRUVATE ISOMERASE"/>
    <property type="match status" value="1"/>
</dbReference>
<dbReference type="EMBL" id="OMOD01000174">
    <property type="protein sequence ID" value="SPF47748.1"/>
    <property type="molecule type" value="Genomic_DNA"/>
</dbReference>
<name>A0A2U3L791_9BACT</name>
<dbReference type="InterPro" id="IPR036237">
    <property type="entry name" value="Xyl_isomerase-like_sf"/>
</dbReference>
<keyword evidence="2" id="KW-0413">Isomerase</keyword>
<reference evidence="3" key="1">
    <citation type="submission" date="2018-02" db="EMBL/GenBank/DDBJ databases">
        <authorList>
            <person name="Hausmann B."/>
        </authorList>
    </citation>
    <scope>NUCLEOTIDE SEQUENCE [LARGE SCALE GENOMIC DNA]</scope>
    <source>
        <strain evidence="3">Peat soil MAG SbA1</strain>
    </source>
</reference>